<dbReference type="RefSeq" id="WP_185348356.1">
    <property type="nucleotide sequence ID" value="NZ_JAASTV010000019.1"/>
</dbReference>
<evidence type="ECO:0000313" key="2">
    <source>
        <dbReference type="EMBL" id="MBC1509180.1"/>
    </source>
</evidence>
<comment type="caution">
    <text evidence="2">The sequence shown here is derived from an EMBL/GenBank/DDBJ whole genome shotgun (WGS) entry which is preliminary data.</text>
</comment>
<sequence>MDYLETYYNYERIHSSLNYLTPHEFETMNEFA</sequence>
<gene>
    <name evidence="2" type="ORF">HCJ59_04530</name>
</gene>
<dbReference type="Pfam" id="PF13333">
    <property type="entry name" value="rve_2"/>
    <property type="match status" value="1"/>
</dbReference>
<protein>
    <submittedName>
        <fullName evidence="2">Transposase</fullName>
    </submittedName>
</protein>
<name>A0ABR6SUI3_9LIST</name>
<proteinExistence type="predicted"/>
<dbReference type="InterPro" id="IPR001584">
    <property type="entry name" value="Integrase_cat-core"/>
</dbReference>
<evidence type="ECO:0000259" key="1">
    <source>
        <dbReference type="Pfam" id="PF13333"/>
    </source>
</evidence>
<dbReference type="Proteomes" id="UP000587800">
    <property type="component" value="Unassembled WGS sequence"/>
</dbReference>
<reference evidence="2 3" key="1">
    <citation type="submission" date="2020-03" db="EMBL/GenBank/DDBJ databases">
        <title>Soil Listeria distribution.</title>
        <authorList>
            <person name="Liao J."/>
            <person name="Wiedmann M."/>
        </authorList>
    </citation>
    <scope>NUCLEOTIDE SEQUENCE [LARGE SCALE GENOMIC DNA]</scope>
    <source>
        <strain evidence="2 3">FSL L7-1515</strain>
    </source>
</reference>
<organism evidence="2 3">
    <name type="scientific">Listeria immobilis</name>
    <dbReference type="NCBI Taxonomy" id="2713502"/>
    <lineage>
        <taxon>Bacteria</taxon>
        <taxon>Bacillati</taxon>
        <taxon>Bacillota</taxon>
        <taxon>Bacilli</taxon>
        <taxon>Bacillales</taxon>
        <taxon>Listeriaceae</taxon>
        <taxon>Listeria</taxon>
    </lineage>
</organism>
<accession>A0ABR6SUI3</accession>
<feature type="domain" description="Integrase catalytic" evidence="1">
    <location>
        <begin position="2"/>
        <end position="29"/>
    </location>
</feature>
<keyword evidence="3" id="KW-1185">Reference proteome</keyword>
<evidence type="ECO:0000313" key="3">
    <source>
        <dbReference type="Proteomes" id="UP000587800"/>
    </source>
</evidence>
<dbReference type="EMBL" id="JAASUB010000004">
    <property type="protein sequence ID" value="MBC1509180.1"/>
    <property type="molecule type" value="Genomic_DNA"/>
</dbReference>